<dbReference type="Proteomes" id="UP000028761">
    <property type="component" value="Chromosome 7"/>
</dbReference>
<dbReference type="PANTHER" id="PTHR12138">
    <property type="entry name" value="PRIMATE-EXPANDED PROTEIN FAMILY"/>
    <property type="match status" value="1"/>
</dbReference>
<evidence type="ECO:0000313" key="2">
    <source>
        <dbReference type="Proteomes" id="UP000028761"/>
    </source>
</evidence>
<reference evidence="1 2" key="1">
    <citation type="submission" date="2012-03" db="EMBL/GenBank/DDBJ databases">
        <title>Whole Genome Assembly of Papio anubis.</title>
        <authorList>
            <person name="Liu Y.L."/>
            <person name="Abraham K.A."/>
            <person name="Akbar H.A."/>
            <person name="Ali S.A."/>
            <person name="Anosike U.A."/>
            <person name="Aqrawi P.A."/>
            <person name="Arias F.A."/>
            <person name="Attaway T.A."/>
            <person name="Awwad R.A."/>
            <person name="Babu C.B."/>
            <person name="Bandaranaike D.B."/>
            <person name="Battles P.B."/>
            <person name="Bell A.B."/>
            <person name="Beltran B.B."/>
            <person name="Berhane-Mersha D.B."/>
            <person name="Bess C.B."/>
            <person name="Bickham C.B."/>
            <person name="Bolden T.B."/>
            <person name="Carter K.C."/>
            <person name="Chau D.C."/>
            <person name="Chavez A.C."/>
            <person name="Clerc-Blankenburg K.C."/>
            <person name="Coyle M.C."/>
            <person name="Dao M.D."/>
            <person name="Davila M.L.D."/>
            <person name="Davy-Carroll L.D."/>
            <person name="Denson S.D."/>
            <person name="Dinh H.D."/>
            <person name="Fernandez S.F."/>
            <person name="Fernando P.F."/>
            <person name="Forbes L.F."/>
            <person name="Francis C.F."/>
            <person name="Francisco L.F."/>
            <person name="Fu Q.F."/>
            <person name="Garcia-Iii R.G."/>
            <person name="Garrett T.G."/>
            <person name="Gross S.G."/>
            <person name="Gubbala S.G."/>
            <person name="Hirani K.H."/>
            <person name="Hogues M.H."/>
            <person name="Hollins B.H."/>
            <person name="Jackson L.J."/>
            <person name="Javaid M.J."/>
            <person name="Jhangiani S.J."/>
            <person name="Johnson A.J."/>
            <person name="Johnson B.J."/>
            <person name="Jones J.J."/>
            <person name="Joshi V.J."/>
            <person name="Kalu J.K."/>
            <person name="Khan N.K."/>
            <person name="Korchina V.K."/>
            <person name="Kovar C.K."/>
            <person name="Lago L.L."/>
            <person name="Lara F.L."/>
            <person name="Le T.-K.L."/>
            <person name="Lee S.L."/>
            <person name="Legall-Iii F.L."/>
            <person name="Lemon S.L."/>
            <person name="Liu J.L."/>
            <person name="Liu Y.-S.L."/>
            <person name="Liyanage D.L."/>
            <person name="Lopez J.L."/>
            <person name="Lorensuhewa L.L."/>
            <person name="Mata R.M."/>
            <person name="Mathew T.M."/>
            <person name="Mercado C.M."/>
            <person name="Mercado I.M."/>
            <person name="Morales K.M."/>
            <person name="Morgan M.M."/>
            <person name="Munidasa M.M."/>
            <person name="Ngo D.N."/>
            <person name="Nguyen L.N."/>
            <person name="Nguyen T.N."/>
            <person name="Nguyen N.N."/>
            <person name="Obregon M.O."/>
            <person name="Okwuonu G.O."/>
            <person name="Ongeri F.O."/>
            <person name="Onwere C.O."/>
            <person name="Osifeso I.O."/>
            <person name="Parra A.P."/>
            <person name="Patil S.P."/>
            <person name="Perez A.P."/>
            <person name="Perez Y.P."/>
            <person name="Pham C.P."/>
            <person name="Pu L.-L.P."/>
            <person name="Puazo M.P."/>
            <person name="Quiroz J.Q."/>
            <person name="Rouhana J.R."/>
            <person name="Ruiz M.R."/>
            <person name="Ruiz S.-J.R."/>
            <person name="Saada N.S."/>
            <person name="Santibanez J.S."/>
            <person name="Scheel M.S."/>
            <person name="Schneider B.S."/>
            <person name="Simmons D.S."/>
            <person name="Sisson I.S."/>
            <person name="Tang L.-Y.T."/>
            <person name="Thornton R.T."/>
            <person name="Tisius J.T."/>
            <person name="Toledanes G.T."/>
            <person name="Trejos Z.T."/>
            <person name="Usmani K.U."/>
            <person name="Varghese R.V."/>
            <person name="Vattathil S.V."/>
            <person name="Vee V.V."/>
            <person name="Walker D.W."/>
            <person name="Weissenberger G.W."/>
            <person name="White C.W."/>
            <person name="Williams A.W."/>
            <person name="Woodworth J.W."/>
            <person name="Wright R.W."/>
            <person name="Zhu Y.Z."/>
            <person name="Han Y.H."/>
            <person name="Newsham I.N."/>
            <person name="Nazareth L.N."/>
            <person name="Worley K.W."/>
            <person name="Muzny D.M."/>
            <person name="Rogers J.R."/>
            <person name="Gibbs R.G."/>
        </authorList>
    </citation>
    <scope>NUCLEOTIDE SEQUENCE [LARGE SCALE GENOMIC DNA]</scope>
</reference>
<dbReference type="Ensembl" id="ENSPANT00000066047.1">
    <property type="protein sequence ID" value="ENSPANP00000050065.1"/>
    <property type="gene ID" value="ENSPANG00000043681.1"/>
</dbReference>
<accession>A0A8I5N205</accession>
<reference evidence="1" key="2">
    <citation type="submission" date="2025-08" db="UniProtKB">
        <authorList>
            <consortium name="Ensembl"/>
        </authorList>
    </citation>
    <scope>IDENTIFICATION</scope>
</reference>
<evidence type="ECO:0000313" key="1">
    <source>
        <dbReference type="Ensembl" id="ENSPANP00000050065.1"/>
    </source>
</evidence>
<reference evidence="1" key="3">
    <citation type="submission" date="2025-09" db="UniProtKB">
        <authorList>
            <consortium name="Ensembl"/>
        </authorList>
    </citation>
    <scope>IDENTIFICATION</scope>
</reference>
<proteinExistence type="predicted"/>
<protein>
    <submittedName>
        <fullName evidence="1">Uncharacterized protein</fullName>
    </submittedName>
</protein>
<dbReference type="GeneTree" id="ENSGT01120000271815"/>
<dbReference type="AlphaFoldDB" id="A0A8I5N205"/>
<name>A0A8I5N205_PAPAN</name>
<sequence>MGQVWDSPAVCLSFSQSVDLSLSPGYPLLSLPPISIPPTSTDIWPPTTTLAPESTQSSSTEPTFFFFFFLIESHSVPRLECSGTVSAHCNLHLPGSSNSPASVSRVAGTIGTCLHASPIFVFLGKMGFHRIGQAGLELLTSSDPPASASQSAGITGVYHHAWLFFFFGRNRDLTNVA</sequence>
<dbReference type="PRINTS" id="PR02045">
    <property type="entry name" value="F138DOMAIN"/>
</dbReference>
<dbReference type="PANTHER" id="PTHR12138:SF133">
    <property type="entry name" value="SECRETED PROTEIN"/>
    <property type="match status" value="1"/>
</dbReference>
<organism evidence="1 2">
    <name type="scientific">Papio anubis</name>
    <name type="common">Olive baboon</name>
    <dbReference type="NCBI Taxonomy" id="9555"/>
    <lineage>
        <taxon>Eukaryota</taxon>
        <taxon>Metazoa</taxon>
        <taxon>Chordata</taxon>
        <taxon>Craniata</taxon>
        <taxon>Vertebrata</taxon>
        <taxon>Euteleostomi</taxon>
        <taxon>Mammalia</taxon>
        <taxon>Eutheria</taxon>
        <taxon>Euarchontoglires</taxon>
        <taxon>Primates</taxon>
        <taxon>Haplorrhini</taxon>
        <taxon>Catarrhini</taxon>
        <taxon>Cercopithecidae</taxon>
        <taxon>Cercopithecinae</taxon>
        <taxon>Papio</taxon>
    </lineage>
</organism>
<keyword evidence="2" id="KW-1185">Reference proteome</keyword>